<feature type="domain" description="Homeobox" evidence="3">
    <location>
        <begin position="9"/>
        <end position="71"/>
    </location>
</feature>
<gene>
    <name evidence="4" type="ORF">ACJMK2_040684</name>
</gene>
<dbReference type="InterPro" id="IPR009057">
    <property type="entry name" value="Homeodomain-like_sf"/>
</dbReference>
<evidence type="ECO:0000313" key="5">
    <source>
        <dbReference type="Proteomes" id="UP001634394"/>
    </source>
</evidence>
<keyword evidence="5" id="KW-1185">Reference proteome</keyword>
<dbReference type="Pfam" id="PF00046">
    <property type="entry name" value="Homeodomain"/>
    <property type="match status" value="1"/>
</dbReference>
<reference evidence="4 5" key="1">
    <citation type="submission" date="2024-11" db="EMBL/GenBank/DDBJ databases">
        <title>Chromosome-level genome assembly of the freshwater bivalve Anodonta woodiana.</title>
        <authorList>
            <person name="Chen X."/>
        </authorList>
    </citation>
    <scope>NUCLEOTIDE SEQUENCE [LARGE SCALE GENOMIC DNA]</scope>
    <source>
        <strain evidence="4">MN2024</strain>
        <tissue evidence="4">Gills</tissue>
    </source>
</reference>
<comment type="caution">
    <text evidence="4">The sequence shown here is derived from an EMBL/GenBank/DDBJ whole genome shotgun (WGS) entry which is preliminary data.</text>
</comment>
<evidence type="ECO:0000256" key="1">
    <source>
        <dbReference type="PROSITE-ProRule" id="PRU00108"/>
    </source>
</evidence>
<dbReference type="SMART" id="SM00389">
    <property type="entry name" value="HOX"/>
    <property type="match status" value="1"/>
</dbReference>
<evidence type="ECO:0000313" key="4">
    <source>
        <dbReference type="EMBL" id="KAL3867838.1"/>
    </source>
</evidence>
<dbReference type="EMBL" id="JBJQND010000008">
    <property type="protein sequence ID" value="KAL3867838.1"/>
    <property type="molecule type" value="Genomic_DNA"/>
</dbReference>
<sequence length="127" mass="14361">MYIVPLFKQNDKTTRIVFTESQLKGLESSWDNGLYNTKDKDSVSTLADNLALTEQQVKNWIGNKRAKLKRTSSGAQILSTPKTPMMKGLTSYNLFCKGKSLMLKVQQMWTVHHQARHFHSGQLSGTA</sequence>
<name>A0ABD3W529_SINWO</name>
<proteinExistence type="predicted"/>
<accession>A0ABD3W529</accession>
<feature type="DNA-binding region" description="Homeobox" evidence="1">
    <location>
        <begin position="11"/>
        <end position="72"/>
    </location>
</feature>
<dbReference type="InterPro" id="IPR001356">
    <property type="entry name" value="HD"/>
</dbReference>
<dbReference type="PROSITE" id="PS50071">
    <property type="entry name" value="HOMEOBOX_2"/>
    <property type="match status" value="1"/>
</dbReference>
<dbReference type="Proteomes" id="UP001634394">
    <property type="component" value="Unassembled WGS sequence"/>
</dbReference>
<protein>
    <recommendedName>
        <fullName evidence="3">Homeobox domain-containing protein</fullName>
    </recommendedName>
</protein>
<keyword evidence="1 2" id="KW-0238">DNA-binding</keyword>
<dbReference type="Gene3D" id="1.10.10.60">
    <property type="entry name" value="Homeodomain-like"/>
    <property type="match status" value="1"/>
</dbReference>
<evidence type="ECO:0000256" key="2">
    <source>
        <dbReference type="RuleBase" id="RU000682"/>
    </source>
</evidence>
<dbReference type="CDD" id="cd00086">
    <property type="entry name" value="homeodomain"/>
    <property type="match status" value="1"/>
</dbReference>
<keyword evidence="1 2" id="KW-0539">Nucleus</keyword>
<dbReference type="AlphaFoldDB" id="A0ABD3W529"/>
<keyword evidence="1 2" id="KW-0371">Homeobox</keyword>
<organism evidence="4 5">
    <name type="scientific">Sinanodonta woodiana</name>
    <name type="common">Chinese pond mussel</name>
    <name type="synonym">Anodonta woodiana</name>
    <dbReference type="NCBI Taxonomy" id="1069815"/>
    <lineage>
        <taxon>Eukaryota</taxon>
        <taxon>Metazoa</taxon>
        <taxon>Spiralia</taxon>
        <taxon>Lophotrochozoa</taxon>
        <taxon>Mollusca</taxon>
        <taxon>Bivalvia</taxon>
        <taxon>Autobranchia</taxon>
        <taxon>Heteroconchia</taxon>
        <taxon>Palaeoheterodonta</taxon>
        <taxon>Unionida</taxon>
        <taxon>Unionoidea</taxon>
        <taxon>Unionidae</taxon>
        <taxon>Unioninae</taxon>
        <taxon>Sinanodonta</taxon>
    </lineage>
</organism>
<dbReference type="GO" id="GO:0003677">
    <property type="term" value="F:DNA binding"/>
    <property type="evidence" value="ECO:0007669"/>
    <property type="project" value="UniProtKB-UniRule"/>
</dbReference>
<dbReference type="SUPFAM" id="SSF46689">
    <property type="entry name" value="Homeodomain-like"/>
    <property type="match status" value="1"/>
</dbReference>
<evidence type="ECO:0000259" key="3">
    <source>
        <dbReference type="PROSITE" id="PS50071"/>
    </source>
</evidence>
<comment type="subcellular location">
    <subcellularLocation>
        <location evidence="1 2">Nucleus</location>
    </subcellularLocation>
</comment>
<dbReference type="GO" id="GO:0005634">
    <property type="term" value="C:nucleus"/>
    <property type="evidence" value="ECO:0007669"/>
    <property type="project" value="UniProtKB-SubCell"/>
</dbReference>